<gene>
    <name evidence="1" type="ORF">E3C22_21765</name>
</gene>
<name>A0A4Y8R9Y3_9HYPH</name>
<dbReference type="Proteomes" id="UP000298179">
    <property type="component" value="Unassembled WGS sequence"/>
</dbReference>
<dbReference type="OrthoDB" id="595481at2"/>
<reference evidence="1 2" key="1">
    <citation type="submission" date="2019-03" db="EMBL/GenBank/DDBJ databases">
        <title>Jiella endophytica sp. nov., a novel endophytic bacterium isolated from root of Ficus microcarpa Linn. f.</title>
        <authorList>
            <person name="Tuo L."/>
        </authorList>
    </citation>
    <scope>NUCLEOTIDE SEQUENCE [LARGE SCALE GENOMIC DNA]</scope>
    <source>
        <strain evidence="1 2">CBS5Q-3</strain>
    </source>
</reference>
<proteinExistence type="predicted"/>
<keyword evidence="2" id="KW-1185">Reference proteome</keyword>
<dbReference type="GO" id="GO:0003677">
    <property type="term" value="F:DNA binding"/>
    <property type="evidence" value="ECO:0007669"/>
    <property type="project" value="UniProtKB-KW"/>
</dbReference>
<evidence type="ECO:0000313" key="1">
    <source>
        <dbReference type="EMBL" id="TFF18417.1"/>
    </source>
</evidence>
<dbReference type="EMBL" id="SOZD01000009">
    <property type="protein sequence ID" value="TFF18417.1"/>
    <property type="molecule type" value="Genomic_DNA"/>
</dbReference>
<keyword evidence="1" id="KW-0238">DNA-binding</keyword>
<comment type="caution">
    <text evidence="1">The sequence shown here is derived from an EMBL/GenBank/DDBJ whole genome shotgun (WGS) entry which is preliminary data.</text>
</comment>
<sequence length="87" mass="9877">MPVLETDEERAEYEFNEADGWVSIGELGERRVALKETALGMLRGSGRQQIAISVSERDLARLKQKASEKGVHYRTLIDTILHDYAEE</sequence>
<dbReference type="AlphaFoldDB" id="A0A4Y8R9Y3"/>
<evidence type="ECO:0000313" key="2">
    <source>
        <dbReference type="Proteomes" id="UP000298179"/>
    </source>
</evidence>
<protein>
    <submittedName>
        <fullName evidence="1">DNA-binding protein</fullName>
    </submittedName>
</protein>
<organism evidence="1 2">
    <name type="scientific">Jiella endophytica</name>
    <dbReference type="NCBI Taxonomy" id="2558362"/>
    <lineage>
        <taxon>Bacteria</taxon>
        <taxon>Pseudomonadati</taxon>
        <taxon>Pseudomonadota</taxon>
        <taxon>Alphaproteobacteria</taxon>
        <taxon>Hyphomicrobiales</taxon>
        <taxon>Aurantimonadaceae</taxon>
        <taxon>Jiella</taxon>
    </lineage>
</organism>
<accession>A0A4Y8R9Y3</accession>